<evidence type="ECO:0000313" key="3">
    <source>
        <dbReference type="EMBL" id="CEK75702.1"/>
    </source>
</evidence>
<organism evidence="3">
    <name type="scientific">Arion vulgaris</name>
    <dbReference type="NCBI Taxonomy" id="1028688"/>
    <lineage>
        <taxon>Eukaryota</taxon>
        <taxon>Metazoa</taxon>
        <taxon>Spiralia</taxon>
        <taxon>Lophotrochozoa</taxon>
        <taxon>Mollusca</taxon>
        <taxon>Gastropoda</taxon>
        <taxon>Heterobranchia</taxon>
        <taxon>Euthyneura</taxon>
        <taxon>Panpulmonata</taxon>
        <taxon>Eupulmonata</taxon>
        <taxon>Stylommatophora</taxon>
        <taxon>Helicina</taxon>
        <taxon>Arionoidea</taxon>
        <taxon>Arionidae</taxon>
        <taxon>Arion</taxon>
    </lineage>
</organism>
<dbReference type="EMBL" id="HACG01028837">
    <property type="protein sequence ID" value="CEK75702.1"/>
    <property type="molecule type" value="Transcribed_RNA"/>
</dbReference>
<reference evidence="3" key="1">
    <citation type="submission" date="2014-12" db="EMBL/GenBank/DDBJ databases">
        <title>Insight into the proteome of Arion vulgaris.</title>
        <authorList>
            <person name="Aradska J."/>
            <person name="Bulat T."/>
            <person name="Smidak R."/>
            <person name="Sarate P."/>
            <person name="Gangsoo J."/>
            <person name="Sialana F."/>
            <person name="Bilban M."/>
            <person name="Lubec G."/>
        </authorList>
    </citation>
    <scope>NUCLEOTIDE SEQUENCE</scope>
    <source>
        <tissue evidence="3">Skin</tissue>
    </source>
</reference>
<name>A0A0B7A4Y0_9EUPU</name>
<evidence type="ECO:0000256" key="1">
    <source>
        <dbReference type="SAM" id="MobiDB-lite"/>
    </source>
</evidence>
<protein>
    <submittedName>
        <fullName evidence="3">Uncharacterized protein</fullName>
    </submittedName>
</protein>
<evidence type="ECO:0000313" key="2">
    <source>
        <dbReference type="EMBL" id="CEK75701.1"/>
    </source>
</evidence>
<gene>
    <name evidence="3" type="primary">ORF96658</name>
    <name evidence="2" type="synonym">ORF96653</name>
</gene>
<accession>A0A0B7A4Y0</accession>
<dbReference type="AlphaFoldDB" id="A0A0B7A4Y0"/>
<dbReference type="EMBL" id="HACG01028836">
    <property type="protein sequence ID" value="CEK75701.1"/>
    <property type="molecule type" value="Transcribed_RNA"/>
</dbReference>
<proteinExistence type="predicted"/>
<sequence>MEMTLHPYFQLKQNKESKSQVKSPPKLTLSAMCNELFTIGLRNIDSLLKT</sequence>
<feature type="region of interest" description="Disordered" evidence="1">
    <location>
        <begin position="1"/>
        <end position="24"/>
    </location>
</feature>